<dbReference type="Gene3D" id="6.10.250.2200">
    <property type="match status" value="1"/>
</dbReference>
<name>A0A1R1XXU4_9FUNG</name>
<dbReference type="OrthoDB" id="5560156at2759"/>
<keyword evidence="1" id="KW-0175">Coiled coil</keyword>
<gene>
    <name evidence="3" type="ORF">AYI70_g4694</name>
</gene>
<evidence type="ECO:0000256" key="2">
    <source>
        <dbReference type="SAM" id="MobiDB-lite"/>
    </source>
</evidence>
<feature type="region of interest" description="Disordered" evidence="2">
    <location>
        <begin position="825"/>
        <end position="853"/>
    </location>
</feature>
<organism evidence="3 4">
    <name type="scientific">Smittium culicis</name>
    <dbReference type="NCBI Taxonomy" id="133412"/>
    <lineage>
        <taxon>Eukaryota</taxon>
        <taxon>Fungi</taxon>
        <taxon>Fungi incertae sedis</taxon>
        <taxon>Zoopagomycota</taxon>
        <taxon>Kickxellomycotina</taxon>
        <taxon>Harpellomycetes</taxon>
        <taxon>Harpellales</taxon>
        <taxon>Legeriomycetaceae</taxon>
        <taxon>Smittium</taxon>
    </lineage>
</organism>
<protein>
    <recommendedName>
        <fullName evidence="5">Centrosomin N-terminal motif 1 domain-containing protein</fullName>
    </recommendedName>
</protein>
<feature type="region of interest" description="Disordered" evidence="2">
    <location>
        <begin position="298"/>
        <end position="328"/>
    </location>
</feature>
<evidence type="ECO:0000313" key="3">
    <source>
        <dbReference type="EMBL" id="OMJ19490.1"/>
    </source>
</evidence>
<feature type="compositionally biased region" description="Polar residues" evidence="2">
    <location>
        <begin position="220"/>
        <end position="238"/>
    </location>
</feature>
<feature type="region of interest" description="Disordered" evidence="2">
    <location>
        <begin position="403"/>
        <end position="443"/>
    </location>
</feature>
<accession>A0A1R1XXU4</accession>
<feature type="region of interest" description="Disordered" evidence="2">
    <location>
        <begin position="133"/>
        <end position="171"/>
    </location>
</feature>
<evidence type="ECO:0008006" key="5">
    <source>
        <dbReference type="Google" id="ProtNLM"/>
    </source>
</evidence>
<keyword evidence="4" id="KW-1185">Reference proteome</keyword>
<feature type="compositionally biased region" description="Polar residues" evidence="2">
    <location>
        <begin position="837"/>
        <end position="847"/>
    </location>
</feature>
<feature type="region of interest" description="Disordered" evidence="2">
    <location>
        <begin position="59"/>
        <end position="94"/>
    </location>
</feature>
<sequence>MPQRSLLTIMDPNDKDRRAQFYFSNNSSFNNYQKAFNSPINHHDSPDYLSKLANSDKAQRYSPKLYSSQSNHNQGDPYFSPSGNQISSQNQNAQNSRIYDNQHRFSQNVSQLLPPKPTSPLQRLENQSYSSKFGLRNSSFEPQRRGPFIDISPRDRSRYQSYHNSSNYERSFETKNYKQRIYNDSSYDPSSQNFVDRSRFSYDREPKHREFSGHHIRTGSVDNHYTNAQSTHSTNSDILSRPRKQVFDPSAANIQFNRSLFNANSETSYSNDVRSSKDYTNYNKSKYPKGLNRISLGVKPRTNSLTLKETNSVKSEKTSRKNKRYTSHSSNLASSIDFDQFSNHSLYDLTTYNHELDSSFYSEKLPNKTGIYQTRSVNDPSNLNYYNYNPSTVEKPKLLPINNDKDNYTLPQNISSFNSTDQKNNIETHSDSSENEKTNENDNVDIKTLNSKIQTLIKDNFDLKIRNQTLYDSLNSVQINDIQGLVSDFSRARSSNIRATEKINKLKAQISKLKSALKQSSYPNQMSETASVNSFATNSPVNNFSQHQLNNSYDPRDIFEVMQGKISCLEKDLAATQNELQNAIEHASVIQCRYEDSLKQCKQLQISLEKLNSQQSNNLEYAKNTESFGGSNQFELNSCYSNSTGEVNVSNRLRAGTVDTSDTLNINDIADLVNAGLHNPNKSPTLKKNLLQKLTQDSSENNPNVSDLLETISILNKSRDEYKNSYDLLSKRYETELSRYDKQLFDYQTKNEKLETEVESYKQIISEYQAKNEQLENMISAFTDAVPVIESRNFNESENTNSEEEQIQSLADDISNLEIEIKNNEGSNVNKPLENYQPVSQSNSSAHVESDADDQIISEKELLGDSVMGKDYNQNQSLINRIFNKVIRKSHTMPQEPEIHSKNSSAELVSSKSKDLKDSYLANQIEWSTVYNFENSKPILDFLLGTPDSKGKSSEKSTPNEKLTPLNISNNSVALRSMLDVNSSTSSIFKSNIDFETDLVDTPSSANFKNGISKEIESYPFGITDSRSSKNRELNDNSTSNKKNKENRSSMYDDFRGLTYI</sequence>
<dbReference type="Proteomes" id="UP000187283">
    <property type="component" value="Unassembled WGS sequence"/>
</dbReference>
<feature type="compositionally biased region" description="Polar residues" evidence="2">
    <location>
        <begin position="301"/>
        <end position="313"/>
    </location>
</feature>
<evidence type="ECO:0000313" key="4">
    <source>
        <dbReference type="Proteomes" id="UP000187283"/>
    </source>
</evidence>
<feature type="region of interest" description="Disordered" evidence="2">
    <location>
        <begin position="1023"/>
        <end position="1049"/>
    </location>
</feature>
<feature type="region of interest" description="Disordered" evidence="2">
    <location>
        <begin position="213"/>
        <end position="238"/>
    </location>
</feature>
<dbReference type="AlphaFoldDB" id="A0A1R1XXU4"/>
<proteinExistence type="predicted"/>
<feature type="compositionally biased region" description="Low complexity" evidence="2">
    <location>
        <begin position="82"/>
        <end position="94"/>
    </location>
</feature>
<reference evidence="3 4" key="1">
    <citation type="submission" date="2017-01" db="EMBL/GenBank/DDBJ databases">
        <authorList>
            <person name="Mah S.A."/>
            <person name="Swanson W.J."/>
            <person name="Moy G.W."/>
            <person name="Vacquier V.D."/>
        </authorList>
    </citation>
    <scope>NUCLEOTIDE SEQUENCE [LARGE SCALE GENOMIC DNA]</scope>
    <source>
        <strain evidence="3 4">GSMNP</strain>
    </source>
</reference>
<feature type="compositionally biased region" description="Basic and acidic residues" evidence="2">
    <location>
        <begin position="424"/>
        <end position="440"/>
    </location>
</feature>
<feature type="compositionally biased region" description="Polar residues" evidence="2">
    <location>
        <begin position="159"/>
        <end position="169"/>
    </location>
</feature>
<comment type="caution">
    <text evidence="3">The sequence shown here is derived from an EMBL/GenBank/DDBJ whole genome shotgun (WGS) entry which is preliminary data.</text>
</comment>
<evidence type="ECO:0000256" key="1">
    <source>
        <dbReference type="SAM" id="Coils"/>
    </source>
</evidence>
<dbReference type="STRING" id="133412.A0A1R1XXU4"/>
<feature type="compositionally biased region" description="Polar residues" evidence="2">
    <location>
        <begin position="409"/>
        <end position="423"/>
    </location>
</feature>
<dbReference type="EMBL" id="LSSN01001469">
    <property type="protein sequence ID" value="OMJ19490.1"/>
    <property type="molecule type" value="Genomic_DNA"/>
</dbReference>
<feature type="compositionally biased region" description="Polar residues" evidence="2">
    <location>
        <begin position="65"/>
        <end position="74"/>
    </location>
</feature>
<feature type="coiled-coil region" evidence="1">
    <location>
        <begin position="559"/>
        <end position="614"/>
    </location>
</feature>